<comment type="caution">
    <text evidence="1">The sequence shown here is derived from an EMBL/GenBank/DDBJ whole genome shotgun (WGS) entry which is preliminary data.</text>
</comment>
<reference evidence="1 2" key="1">
    <citation type="submission" date="2023-07" db="EMBL/GenBank/DDBJ databases">
        <title>Comparative genomics of wheat-associated soil bacteria to identify genetic determinants of phenazine resistance.</title>
        <authorList>
            <person name="Mouncey N."/>
        </authorList>
    </citation>
    <scope>NUCLEOTIDE SEQUENCE [LARGE SCALE GENOMIC DNA]</scope>
    <source>
        <strain evidence="1 2">V2I4</strain>
    </source>
</reference>
<organism evidence="1 2">
    <name type="scientific">Streptomyces umbrinus</name>
    <dbReference type="NCBI Taxonomy" id="67370"/>
    <lineage>
        <taxon>Bacteria</taxon>
        <taxon>Bacillati</taxon>
        <taxon>Actinomycetota</taxon>
        <taxon>Actinomycetes</taxon>
        <taxon>Kitasatosporales</taxon>
        <taxon>Streptomycetaceae</taxon>
        <taxon>Streptomyces</taxon>
        <taxon>Streptomyces phaeochromogenes group</taxon>
    </lineage>
</organism>
<accession>A0ABU0T423</accession>
<dbReference type="Proteomes" id="UP001230328">
    <property type="component" value="Unassembled WGS sequence"/>
</dbReference>
<evidence type="ECO:0000313" key="2">
    <source>
        <dbReference type="Proteomes" id="UP001230328"/>
    </source>
</evidence>
<dbReference type="EMBL" id="JAUSZI010000002">
    <property type="protein sequence ID" value="MDQ1030559.1"/>
    <property type="molecule type" value="Genomic_DNA"/>
</dbReference>
<keyword evidence="2" id="KW-1185">Reference proteome</keyword>
<protein>
    <submittedName>
        <fullName evidence="1">Uncharacterized protein</fullName>
    </submittedName>
</protein>
<proteinExistence type="predicted"/>
<sequence>MSGSVARVSQAGLRLTGVSRAGILPVGHSLTALGSWAPRF</sequence>
<evidence type="ECO:0000313" key="1">
    <source>
        <dbReference type="EMBL" id="MDQ1030559.1"/>
    </source>
</evidence>
<gene>
    <name evidence="1" type="ORF">QF035_008141</name>
</gene>
<name>A0ABU0T423_9ACTN</name>